<dbReference type="Proteomes" id="UP000308836">
    <property type="component" value="Unassembled WGS sequence"/>
</dbReference>
<gene>
    <name evidence="1" type="ORF">E5336_11295</name>
</gene>
<name>A0AC61R4F2_9FIRM</name>
<proteinExistence type="predicted"/>
<evidence type="ECO:0000313" key="2">
    <source>
        <dbReference type="Proteomes" id="UP000308836"/>
    </source>
</evidence>
<reference evidence="1" key="1">
    <citation type="submission" date="2019-04" db="EMBL/GenBank/DDBJ databases">
        <title>Microbes associate with the intestines of laboratory mice.</title>
        <authorList>
            <person name="Navarre W."/>
            <person name="Wong E."/>
            <person name="Huang K."/>
            <person name="Tropini C."/>
            <person name="Ng K."/>
            <person name="Yu B."/>
        </authorList>
    </citation>
    <scope>NUCLEOTIDE SEQUENCE</scope>
    <source>
        <strain evidence="1">NM09_H32</strain>
    </source>
</reference>
<protein>
    <submittedName>
        <fullName evidence="1">Histidinol-phosphatase HisJ family protein</fullName>
    </submittedName>
</protein>
<keyword evidence="2" id="KW-1185">Reference proteome</keyword>
<organism evidence="1 2">
    <name type="scientific">Dubosiella muris</name>
    <dbReference type="NCBI Taxonomy" id="3038133"/>
    <lineage>
        <taxon>Bacteria</taxon>
        <taxon>Bacillati</taxon>
        <taxon>Bacillota</taxon>
        <taxon>Erysipelotrichia</taxon>
        <taxon>Erysipelotrichales</taxon>
        <taxon>Erysipelotrichaceae</taxon>
        <taxon>Dubosiella</taxon>
    </lineage>
</organism>
<accession>A0AC61R4F2</accession>
<evidence type="ECO:0000313" key="1">
    <source>
        <dbReference type="EMBL" id="TGY64859.1"/>
    </source>
</evidence>
<comment type="caution">
    <text evidence="1">The sequence shown here is derived from an EMBL/GenBank/DDBJ whole genome shotgun (WGS) entry which is preliminary data.</text>
</comment>
<sequence length="285" mass="32651">MRATKGEKDSMKQNLHTHTVYCDGKDTVEEMVLEAIDRGFDSIGFSGHGYNHPYDVMSMDEAREEQYMRDIYHANALYDGRIRIYLGIEEDSIGKRFSHDDYEYIIGSVHFVVKDNDVAPVDYSQARFEQVLTDWYEGDILKMAHDYYEGVKEVARREEVDIIGHVDLIAKYNEDGRYFRFEDPAYLAMAFDAIDVGIANGKIFEMNTGAIARGYRRLPYPHLTLLKHIHDHGGMICISSDCHNRANLDLGFDQCLALAKAAGFRSIMILTDEGFRPFAIEDIES</sequence>
<dbReference type="EMBL" id="SRYG01000030">
    <property type="protein sequence ID" value="TGY64859.1"/>
    <property type="molecule type" value="Genomic_DNA"/>
</dbReference>